<reference evidence="1 2" key="1">
    <citation type="submission" date="2023-10" db="EMBL/GenBank/DDBJ databases">
        <title>Genome-Wide Identification Analysis in wild type Solanum Pinnatisectum Reveals Some Genes Defensing Phytophthora Infestans.</title>
        <authorList>
            <person name="Sun C."/>
        </authorList>
    </citation>
    <scope>NUCLEOTIDE SEQUENCE [LARGE SCALE GENOMIC DNA]</scope>
    <source>
        <strain evidence="1">LQN</strain>
        <tissue evidence="1">Leaf</tissue>
    </source>
</reference>
<sequence>MMRDKKKTSIKSSENCEASTYLFRQNFLCLNEENRWRRQCFNYQSDEEEDVLKLFKGFGYPSPTKEYKVQRFSSEESLQNTEHEVETAIEI</sequence>
<accession>A0AAV9M3Y0</accession>
<dbReference type="EMBL" id="JAWPEI010000003">
    <property type="protein sequence ID" value="KAK4731382.1"/>
    <property type="molecule type" value="Genomic_DNA"/>
</dbReference>
<dbReference type="AlphaFoldDB" id="A0AAV9M3Y0"/>
<dbReference type="Proteomes" id="UP001311915">
    <property type="component" value="Unassembled WGS sequence"/>
</dbReference>
<name>A0AAV9M3Y0_9SOLN</name>
<evidence type="ECO:0000313" key="2">
    <source>
        <dbReference type="Proteomes" id="UP001311915"/>
    </source>
</evidence>
<gene>
    <name evidence="1" type="ORF">R3W88_024370</name>
</gene>
<keyword evidence="2" id="KW-1185">Reference proteome</keyword>
<protein>
    <submittedName>
        <fullName evidence="1">Uncharacterized protein</fullName>
    </submittedName>
</protein>
<comment type="caution">
    <text evidence="1">The sequence shown here is derived from an EMBL/GenBank/DDBJ whole genome shotgun (WGS) entry which is preliminary data.</text>
</comment>
<evidence type="ECO:0000313" key="1">
    <source>
        <dbReference type="EMBL" id="KAK4731382.1"/>
    </source>
</evidence>
<organism evidence="1 2">
    <name type="scientific">Solanum pinnatisectum</name>
    <name type="common">tansyleaf nightshade</name>
    <dbReference type="NCBI Taxonomy" id="50273"/>
    <lineage>
        <taxon>Eukaryota</taxon>
        <taxon>Viridiplantae</taxon>
        <taxon>Streptophyta</taxon>
        <taxon>Embryophyta</taxon>
        <taxon>Tracheophyta</taxon>
        <taxon>Spermatophyta</taxon>
        <taxon>Magnoliopsida</taxon>
        <taxon>eudicotyledons</taxon>
        <taxon>Gunneridae</taxon>
        <taxon>Pentapetalae</taxon>
        <taxon>asterids</taxon>
        <taxon>lamiids</taxon>
        <taxon>Solanales</taxon>
        <taxon>Solanaceae</taxon>
        <taxon>Solanoideae</taxon>
        <taxon>Solaneae</taxon>
        <taxon>Solanum</taxon>
    </lineage>
</organism>
<proteinExistence type="predicted"/>